<keyword evidence="3" id="KW-1185">Reference proteome</keyword>
<protein>
    <submittedName>
        <fullName evidence="2">Uncharacterized protein</fullName>
    </submittedName>
</protein>
<name>A0A6H5IYZ4_9HYME</name>
<accession>A0A6H5IYZ4</accession>
<gene>
    <name evidence="2" type="ORF">TBRA_LOCUS14173</name>
</gene>
<dbReference type="Gene3D" id="1.20.1070.10">
    <property type="entry name" value="Rhodopsin 7-helix transmembrane proteins"/>
    <property type="match status" value="1"/>
</dbReference>
<dbReference type="AlphaFoldDB" id="A0A6H5IYZ4"/>
<dbReference type="Proteomes" id="UP000479190">
    <property type="component" value="Unassembled WGS sequence"/>
</dbReference>
<feature type="compositionally biased region" description="Low complexity" evidence="1">
    <location>
        <begin position="12"/>
        <end position="21"/>
    </location>
</feature>
<feature type="region of interest" description="Disordered" evidence="1">
    <location>
        <begin position="1"/>
        <end position="21"/>
    </location>
</feature>
<evidence type="ECO:0000256" key="1">
    <source>
        <dbReference type="SAM" id="MobiDB-lite"/>
    </source>
</evidence>
<reference evidence="2 3" key="1">
    <citation type="submission" date="2020-02" db="EMBL/GenBank/DDBJ databases">
        <authorList>
            <person name="Ferguson B K."/>
        </authorList>
    </citation>
    <scope>NUCLEOTIDE SEQUENCE [LARGE SCALE GENOMIC DNA]</scope>
</reference>
<dbReference type="EMBL" id="CADCXV010001205">
    <property type="protein sequence ID" value="CAB0042558.1"/>
    <property type="molecule type" value="Genomic_DNA"/>
</dbReference>
<evidence type="ECO:0000313" key="3">
    <source>
        <dbReference type="Proteomes" id="UP000479190"/>
    </source>
</evidence>
<organism evidence="2 3">
    <name type="scientific">Trichogramma brassicae</name>
    <dbReference type="NCBI Taxonomy" id="86971"/>
    <lineage>
        <taxon>Eukaryota</taxon>
        <taxon>Metazoa</taxon>
        <taxon>Ecdysozoa</taxon>
        <taxon>Arthropoda</taxon>
        <taxon>Hexapoda</taxon>
        <taxon>Insecta</taxon>
        <taxon>Pterygota</taxon>
        <taxon>Neoptera</taxon>
        <taxon>Endopterygota</taxon>
        <taxon>Hymenoptera</taxon>
        <taxon>Apocrita</taxon>
        <taxon>Proctotrupomorpha</taxon>
        <taxon>Chalcidoidea</taxon>
        <taxon>Trichogrammatidae</taxon>
        <taxon>Trichogramma</taxon>
    </lineage>
</organism>
<feature type="non-terminal residue" evidence="2">
    <location>
        <position position="453"/>
    </location>
</feature>
<feature type="region of interest" description="Disordered" evidence="1">
    <location>
        <begin position="419"/>
        <end position="453"/>
    </location>
</feature>
<sequence length="453" mass="52695">MCLPMHTRWRTRASPSTTTTTPARNRELVLGALSTCAAARKVILILMTIFEWEQRKLTYNEQKRKQFIHNIRSPIITLIIEHKKPYASDVLADDRVHLEDEGTRHLALYIFYKSSSFTPAFCIMHDIKYEPSSRLLIEIRKFLDVLQVYESVTKLKFYNFNSDIRSRSWRQMRRVLQYDTLVDVRAATPTTSEGSFGRSFFWSIRCENYFEIFESYKKLSTKIAPNRRFILVSGALAVVEKIENRGYQLKRSDALTIMKCFADFELFEKSSDLEKSWYDDEKFITRAKEIWICPAFQTCKLNFIHTLSFNVGEMRRINMGFKFIFVFKCLAASIACINDAFINITECNLILENNAIQGKPTRPPRVNDVDTDLIGFLIATLYCFMNNEVKTEIARAWNNWRSKKEIYCKHCKRLRERRNVAKKNERSGSSSGGNGNGNSSDKSESLTLSLINN</sequence>
<evidence type="ECO:0000313" key="2">
    <source>
        <dbReference type="EMBL" id="CAB0042558.1"/>
    </source>
</evidence>
<proteinExistence type="predicted"/>